<feature type="signal peptide" evidence="3">
    <location>
        <begin position="1"/>
        <end position="23"/>
    </location>
</feature>
<accession>A0A517VW69</accession>
<dbReference type="EMBL" id="CP037920">
    <property type="protein sequence ID" value="QDT97252.1"/>
    <property type="molecule type" value="Genomic_DNA"/>
</dbReference>
<name>A0A517VW69_9PLAN</name>
<keyword evidence="2" id="KW-1015">Disulfide bond</keyword>
<evidence type="ECO:0000256" key="1">
    <source>
        <dbReference type="ARBA" id="ARBA00022729"/>
    </source>
</evidence>
<sequence precursor="true">MKPAFATLLLSCLTFFLPSQLIAELKVGATIVDVTPTKFPVLVNGSMVSRSVKKVKTKVNARAIVVADGEDRLAIVVVDSCMLPRPLLDEVKTLAAQRTKIRADHMLISATHTHTAPSSLACLGTSADPDYVPYLRGKLVDAIAKAEANLEPAQVGWGLGKAPEYTALRRWIKRPDRISNDPFGNPTVRANMHAGRKWEDVTGESGPEDPDLSIISFQAKDGRPIALLANFSMHYFGDRDLSADYFGLYCNGLQTQLGKDIGEDAPPFVAIMSHGCSGDIYRRDYTKPTEQWAVTDDINEYAAGLIKITTDVYKKIQYRKDADIEMAEQRMQLNYRVPNQQLLEWAQKVVKKTGDRLPKTTEEVYAREQIILHERQSTEVVTQALRIGDIAITTTPNETYALTGLKLKLQSPLANTMVIELANGGDGYIPPPEQHLLGGYNTWAARSAGLEVLAEPKIVESDLQLLEKVCNQHRRFYQQSQGSAVKTILAAKPVAYWRLDEFNGPRARDTSGNQRDAFYEPAIAYFLEGPRSKSFCGGDETNRAVHFAGNRLQARINDLKDHYSISLWIWNGMPLDAREISGWMFSQGPNHGLAAYGDFLGVGGTQHPGKLVYMNGADRKLHAGKTAIERWTWNHVALVRDGKMVRVYLNGNTKPEIEMESVPGTEGVVLEQFFFGGRTDNQSNWEGRLDEIAVFDRVLTAEELKSLSK</sequence>
<protein>
    <submittedName>
        <fullName evidence="5">Neutral/alkaline non-lysosomal ceramidase</fullName>
    </submittedName>
</protein>
<dbReference type="AlphaFoldDB" id="A0A517VW69"/>
<dbReference type="SUPFAM" id="SSF49899">
    <property type="entry name" value="Concanavalin A-like lectins/glucanases"/>
    <property type="match status" value="1"/>
</dbReference>
<feature type="chain" id="PRO_5021781312" evidence="3">
    <location>
        <begin position="24"/>
        <end position="709"/>
    </location>
</feature>
<gene>
    <name evidence="5" type="ORF">V144x_27240</name>
</gene>
<dbReference type="Proteomes" id="UP000318704">
    <property type="component" value="Chromosome"/>
</dbReference>
<dbReference type="InterPro" id="IPR006558">
    <property type="entry name" value="LamG-like"/>
</dbReference>
<proteinExistence type="predicted"/>
<dbReference type="InterPro" id="IPR013320">
    <property type="entry name" value="ConA-like_dom_sf"/>
</dbReference>
<dbReference type="SMART" id="SM00560">
    <property type="entry name" value="LamGL"/>
    <property type="match status" value="1"/>
</dbReference>
<dbReference type="KEGG" id="gaw:V144x_27240"/>
<dbReference type="RefSeq" id="WP_144985621.1">
    <property type="nucleotide sequence ID" value="NZ_CP037920.1"/>
</dbReference>
<evidence type="ECO:0000313" key="6">
    <source>
        <dbReference type="Proteomes" id="UP000318704"/>
    </source>
</evidence>
<dbReference type="Gene3D" id="2.60.120.200">
    <property type="match status" value="1"/>
</dbReference>
<evidence type="ECO:0000256" key="2">
    <source>
        <dbReference type="ARBA" id="ARBA00023157"/>
    </source>
</evidence>
<keyword evidence="1 3" id="KW-0732">Signal</keyword>
<organism evidence="5 6">
    <name type="scientific">Gimesia aquarii</name>
    <dbReference type="NCBI Taxonomy" id="2527964"/>
    <lineage>
        <taxon>Bacteria</taxon>
        <taxon>Pseudomonadati</taxon>
        <taxon>Planctomycetota</taxon>
        <taxon>Planctomycetia</taxon>
        <taxon>Planctomycetales</taxon>
        <taxon>Planctomycetaceae</taxon>
        <taxon>Gimesia</taxon>
    </lineage>
</organism>
<feature type="domain" description="LamG-like jellyroll fold" evidence="4">
    <location>
        <begin position="576"/>
        <end position="702"/>
    </location>
</feature>
<dbReference type="Pfam" id="PF13385">
    <property type="entry name" value="Laminin_G_3"/>
    <property type="match status" value="1"/>
</dbReference>
<evidence type="ECO:0000256" key="3">
    <source>
        <dbReference type="SAM" id="SignalP"/>
    </source>
</evidence>
<evidence type="ECO:0000313" key="5">
    <source>
        <dbReference type="EMBL" id="QDT97252.1"/>
    </source>
</evidence>
<evidence type="ECO:0000259" key="4">
    <source>
        <dbReference type="SMART" id="SM00560"/>
    </source>
</evidence>
<reference evidence="5 6" key="1">
    <citation type="submission" date="2019-03" db="EMBL/GenBank/DDBJ databases">
        <title>Deep-cultivation of Planctomycetes and their phenomic and genomic characterization uncovers novel biology.</title>
        <authorList>
            <person name="Wiegand S."/>
            <person name="Jogler M."/>
            <person name="Boedeker C."/>
            <person name="Pinto D."/>
            <person name="Vollmers J."/>
            <person name="Rivas-Marin E."/>
            <person name="Kohn T."/>
            <person name="Peeters S.H."/>
            <person name="Heuer A."/>
            <person name="Rast P."/>
            <person name="Oberbeckmann S."/>
            <person name="Bunk B."/>
            <person name="Jeske O."/>
            <person name="Meyerdierks A."/>
            <person name="Storesund J.E."/>
            <person name="Kallscheuer N."/>
            <person name="Luecker S."/>
            <person name="Lage O.M."/>
            <person name="Pohl T."/>
            <person name="Merkel B.J."/>
            <person name="Hornburger P."/>
            <person name="Mueller R.-W."/>
            <person name="Bruemmer F."/>
            <person name="Labrenz M."/>
            <person name="Spormann A.M."/>
            <person name="Op den Camp H."/>
            <person name="Overmann J."/>
            <person name="Amann R."/>
            <person name="Jetten M.S.M."/>
            <person name="Mascher T."/>
            <person name="Medema M.H."/>
            <person name="Devos D.P."/>
            <person name="Kaster A.-K."/>
            <person name="Ovreas L."/>
            <person name="Rohde M."/>
            <person name="Galperin M.Y."/>
            <person name="Jogler C."/>
        </authorList>
    </citation>
    <scope>NUCLEOTIDE SEQUENCE [LARGE SCALE GENOMIC DNA]</scope>
    <source>
        <strain evidence="5 6">V144</strain>
    </source>
</reference>